<dbReference type="PANTHER" id="PTHR46268:SF6">
    <property type="entry name" value="UNIVERSAL STRESS PROTEIN UP12"/>
    <property type="match status" value="1"/>
</dbReference>
<evidence type="ECO:0000256" key="1">
    <source>
        <dbReference type="ARBA" id="ARBA00008791"/>
    </source>
</evidence>
<protein>
    <submittedName>
        <fullName evidence="3">Nucleotide-binding universal stress protein, UspA family</fullName>
    </submittedName>
</protein>
<proteinExistence type="inferred from homology"/>
<feature type="domain" description="UspA" evidence="2">
    <location>
        <begin position="1"/>
        <end position="141"/>
    </location>
</feature>
<gene>
    <name evidence="3" type="ORF">SAMN05421540_103137</name>
</gene>
<dbReference type="PRINTS" id="PR01438">
    <property type="entry name" value="UNVRSLSTRESS"/>
</dbReference>
<dbReference type="PANTHER" id="PTHR46268">
    <property type="entry name" value="STRESS RESPONSE PROTEIN NHAX"/>
    <property type="match status" value="1"/>
</dbReference>
<dbReference type="CDD" id="cd00293">
    <property type="entry name" value="USP-like"/>
    <property type="match status" value="1"/>
</dbReference>
<reference evidence="3 4" key="1">
    <citation type="submission" date="2016-10" db="EMBL/GenBank/DDBJ databases">
        <authorList>
            <person name="de Groot N.N."/>
        </authorList>
    </citation>
    <scope>NUCLEOTIDE SEQUENCE [LARGE SCALE GENOMIC DNA]</scope>
    <source>
        <strain evidence="3 4">DSM 23581</strain>
    </source>
</reference>
<keyword evidence="4" id="KW-1185">Reference proteome</keyword>
<feature type="domain" description="UspA" evidence="2">
    <location>
        <begin position="149"/>
        <end position="275"/>
    </location>
</feature>
<comment type="similarity">
    <text evidence="1">Belongs to the universal stress protein A family.</text>
</comment>
<dbReference type="InterPro" id="IPR006015">
    <property type="entry name" value="Universal_stress_UspA"/>
</dbReference>
<dbReference type="InterPro" id="IPR014729">
    <property type="entry name" value="Rossmann-like_a/b/a_fold"/>
</dbReference>
<evidence type="ECO:0000313" key="4">
    <source>
        <dbReference type="Proteomes" id="UP000198820"/>
    </source>
</evidence>
<accession>A0A1H3YI77</accession>
<organism evidence="3 4">
    <name type="scientific">Psychroflexus halocasei</name>
    <dbReference type="NCBI Taxonomy" id="908615"/>
    <lineage>
        <taxon>Bacteria</taxon>
        <taxon>Pseudomonadati</taxon>
        <taxon>Bacteroidota</taxon>
        <taxon>Flavobacteriia</taxon>
        <taxon>Flavobacteriales</taxon>
        <taxon>Flavobacteriaceae</taxon>
        <taxon>Psychroflexus</taxon>
    </lineage>
</organism>
<dbReference type="Pfam" id="PF00582">
    <property type="entry name" value="Usp"/>
    <property type="match status" value="2"/>
</dbReference>
<dbReference type="InterPro" id="IPR006016">
    <property type="entry name" value="UspA"/>
</dbReference>
<dbReference type="EMBL" id="FNQF01000003">
    <property type="protein sequence ID" value="SEA10578.1"/>
    <property type="molecule type" value="Genomic_DNA"/>
</dbReference>
<dbReference type="RefSeq" id="WP_093240607.1">
    <property type="nucleotide sequence ID" value="NZ_FNQF01000003.1"/>
</dbReference>
<dbReference type="SUPFAM" id="SSF52402">
    <property type="entry name" value="Adenine nucleotide alpha hydrolases-like"/>
    <property type="match status" value="2"/>
</dbReference>
<evidence type="ECO:0000313" key="3">
    <source>
        <dbReference type="EMBL" id="SEA10578.1"/>
    </source>
</evidence>
<name>A0A1H3YI77_9FLAO</name>
<evidence type="ECO:0000259" key="2">
    <source>
        <dbReference type="Pfam" id="PF00582"/>
    </source>
</evidence>
<dbReference type="STRING" id="908615.SAMN05421540_103137"/>
<dbReference type="Proteomes" id="UP000198820">
    <property type="component" value="Unassembled WGS sequence"/>
</dbReference>
<sequence>MKNILVPVDFSQPSENALKVAAKLAKKNNAKILSLHVVELAESLFGSGQFNVDNEEIVFFMKLAKKKFEEFLDKDFLKGVDIAHDIEVGSTTFAINDIVEKQNIDLIVMGSQGVSGLEEVMIGSNTEKVVRHSEVPVLVVKNDIKDFDFKKVLFATNFDLKNVKAYNKAKEFADSFDAQMKLVYINMPGNQFYSSDEIRDHMRKFLNEVEIPLNNKNVKIYNDYSIQEGVLNASRYEKFDLIAIPTHGRKGLAHFFNGSIGEDVVNHSDLPVMTFKIQN</sequence>
<dbReference type="AlphaFoldDB" id="A0A1H3YI77"/>
<dbReference type="Gene3D" id="3.40.50.620">
    <property type="entry name" value="HUPs"/>
    <property type="match status" value="2"/>
</dbReference>